<dbReference type="RefSeq" id="WP_125943168.1">
    <property type="nucleotide sequence ID" value="NZ_PXZH01000002.1"/>
</dbReference>
<dbReference type="AlphaFoldDB" id="A0A3S0A559"/>
<gene>
    <name evidence="20" type="primary">glmU</name>
    <name evidence="22" type="ORF">C7P63_05515</name>
</gene>
<reference evidence="22 23" key="1">
    <citation type="submission" date="2018-03" db="EMBL/GenBank/DDBJ databases">
        <authorList>
            <person name="Gulvik C.A."/>
        </authorList>
    </citation>
    <scope>NUCLEOTIDE SEQUENCE [LARGE SCALE GENOMIC DNA]</scope>
    <source>
        <strain evidence="22 23">JCM 31581</strain>
    </source>
</reference>
<comment type="caution">
    <text evidence="20">Lacks conserved residue(s) required for the propagation of feature annotation.</text>
</comment>
<evidence type="ECO:0000256" key="1">
    <source>
        <dbReference type="ARBA" id="ARBA00004496"/>
    </source>
</evidence>
<comment type="subcellular location">
    <subcellularLocation>
        <location evidence="1 20">Cytoplasm</location>
    </subcellularLocation>
</comment>
<feature type="binding site" evidence="20">
    <location>
        <position position="228"/>
    </location>
    <ligand>
        <name>UDP-N-acetyl-alpha-D-glucosamine</name>
        <dbReference type="ChEBI" id="CHEBI:57705"/>
    </ligand>
</feature>
<feature type="binding site" evidence="20">
    <location>
        <position position="155"/>
    </location>
    <ligand>
        <name>UDP-N-acetyl-alpha-D-glucosamine</name>
        <dbReference type="ChEBI" id="CHEBI:57705"/>
    </ligand>
</feature>
<feature type="binding site" evidence="20">
    <location>
        <position position="333"/>
    </location>
    <ligand>
        <name>UDP-N-acetyl-alpha-D-glucosamine</name>
        <dbReference type="ChEBI" id="CHEBI:57705"/>
    </ligand>
</feature>
<dbReference type="NCBIfam" id="NF010934">
    <property type="entry name" value="PRK14354.1"/>
    <property type="match status" value="1"/>
</dbReference>
<keyword evidence="6 20" id="KW-0963">Cytoplasm</keyword>
<evidence type="ECO:0000256" key="15">
    <source>
        <dbReference type="ARBA" id="ARBA00023315"/>
    </source>
</evidence>
<dbReference type="HAMAP" id="MF_01631">
    <property type="entry name" value="GlmU"/>
    <property type="match status" value="1"/>
</dbReference>
<feature type="region of interest" description="Pyrophosphorylase" evidence="20">
    <location>
        <begin position="1"/>
        <end position="230"/>
    </location>
</feature>
<feature type="region of interest" description="N-acetyltransferase" evidence="20">
    <location>
        <begin position="252"/>
        <end position="459"/>
    </location>
</feature>
<dbReference type="GO" id="GO:0071555">
    <property type="term" value="P:cell wall organization"/>
    <property type="evidence" value="ECO:0007669"/>
    <property type="project" value="UniProtKB-KW"/>
</dbReference>
<dbReference type="InterPro" id="IPR018357">
    <property type="entry name" value="Hexapep_transf_CS"/>
</dbReference>
<dbReference type="GO" id="GO:0009252">
    <property type="term" value="P:peptidoglycan biosynthetic process"/>
    <property type="evidence" value="ECO:0007669"/>
    <property type="project" value="UniProtKB-UniRule"/>
</dbReference>
<evidence type="ECO:0000256" key="2">
    <source>
        <dbReference type="ARBA" id="ARBA00005166"/>
    </source>
</evidence>
<dbReference type="SUPFAM" id="SSF51161">
    <property type="entry name" value="Trimeric LpxA-like enzymes"/>
    <property type="match status" value="1"/>
</dbReference>
<dbReference type="GO" id="GO:0016020">
    <property type="term" value="C:membrane"/>
    <property type="evidence" value="ECO:0007669"/>
    <property type="project" value="GOC"/>
</dbReference>
<dbReference type="CDD" id="cd02540">
    <property type="entry name" value="GT2_GlmU_N_bac"/>
    <property type="match status" value="1"/>
</dbReference>
<dbReference type="EC" id="2.7.7.23" evidence="20"/>
<accession>A0A3S0A559</accession>
<keyword evidence="15 20" id="KW-0012">Acyltransferase</keyword>
<feature type="binding site" evidence="20">
    <location>
        <position position="366"/>
    </location>
    <ligand>
        <name>UDP-N-acetyl-alpha-D-glucosamine</name>
        <dbReference type="ChEBI" id="CHEBI:57705"/>
    </ligand>
</feature>
<dbReference type="NCBIfam" id="TIGR01173">
    <property type="entry name" value="glmU"/>
    <property type="match status" value="1"/>
</dbReference>
<dbReference type="GO" id="GO:0009245">
    <property type="term" value="P:lipid A biosynthetic process"/>
    <property type="evidence" value="ECO:0007669"/>
    <property type="project" value="UniProtKB-UniRule"/>
</dbReference>
<comment type="pathway">
    <text evidence="3 20">Nucleotide-sugar biosynthesis; UDP-N-acetyl-alpha-D-glucosamine biosynthesis; UDP-N-acetyl-alpha-D-glucosamine from N-acetyl-alpha-D-glucosamine 1-phosphate: step 1/1.</text>
</comment>
<evidence type="ECO:0000256" key="10">
    <source>
        <dbReference type="ARBA" id="ARBA00022737"/>
    </source>
</evidence>
<feature type="domain" description="Nucleotidyl transferase" evidence="21">
    <location>
        <begin position="6"/>
        <end position="209"/>
    </location>
</feature>
<dbReference type="GO" id="GO:0019134">
    <property type="term" value="F:glucosamine-1-phosphate N-acetyltransferase activity"/>
    <property type="evidence" value="ECO:0007669"/>
    <property type="project" value="UniProtKB-UniRule"/>
</dbReference>
<feature type="active site" description="Proton acceptor" evidence="20">
    <location>
        <position position="363"/>
    </location>
</feature>
<feature type="binding site" evidence="20">
    <location>
        <begin position="386"/>
        <end position="387"/>
    </location>
    <ligand>
        <name>acetyl-CoA</name>
        <dbReference type="ChEBI" id="CHEBI:57288"/>
    </ligand>
</feature>
<dbReference type="GO" id="GO:0006048">
    <property type="term" value="P:UDP-N-acetylglucosamine biosynthetic process"/>
    <property type="evidence" value="ECO:0007669"/>
    <property type="project" value="UniProtKB-UniPathway"/>
</dbReference>
<keyword evidence="9 20" id="KW-0479">Metal-binding</keyword>
<comment type="cofactor">
    <cofactor evidence="20">
        <name>Mg(2+)</name>
        <dbReference type="ChEBI" id="CHEBI:18420"/>
    </cofactor>
    <text evidence="20">Binds 1 Mg(2+) ion per subunit.</text>
</comment>
<evidence type="ECO:0000256" key="13">
    <source>
        <dbReference type="ARBA" id="ARBA00022984"/>
    </source>
</evidence>
<keyword evidence="14 20" id="KW-0511">Multifunctional enzyme</keyword>
<dbReference type="InterPro" id="IPR005835">
    <property type="entry name" value="NTP_transferase_dom"/>
</dbReference>
<dbReference type="InterPro" id="IPR005882">
    <property type="entry name" value="Bifunctional_GlmU"/>
</dbReference>
<dbReference type="InterPro" id="IPR038009">
    <property type="entry name" value="GlmU_C_LbH"/>
</dbReference>
<feature type="binding site" evidence="20">
    <location>
        <position position="228"/>
    </location>
    <ligand>
        <name>Mg(2+)</name>
        <dbReference type="ChEBI" id="CHEBI:18420"/>
    </ligand>
</feature>
<dbReference type="PANTHER" id="PTHR43584">
    <property type="entry name" value="NUCLEOTIDYL TRANSFERASE"/>
    <property type="match status" value="1"/>
</dbReference>
<evidence type="ECO:0000256" key="11">
    <source>
        <dbReference type="ARBA" id="ARBA00022842"/>
    </source>
</evidence>
<evidence type="ECO:0000256" key="16">
    <source>
        <dbReference type="ARBA" id="ARBA00023316"/>
    </source>
</evidence>
<keyword evidence="13 20" id="KW-0573">Peptidoglycan synthesis</keyword>
<evidence type="ECO:0000256" key="17">
    <source>
        <dbReference type="ARBA" id="ARBA00048247"/>
    </source>
</evidence>
<dbReference type="UniPathway" id="UPA00973"/>
<feature type="binding site" evidence="20">
    <location>
        <position position="170"/>
    </location>
    <ligand>
        <name>UDP-N-acetyl-alpha-D-glucosamine</name>
        <dbReference type="ChEBI" id="CHEBI:57705"/>
    </ligand>
</feature>
<evidence type="ECO:0000256" key="4">
    <source>
        <dbReference type="ARBA" id="ARBA00007707"/>
    </source>
</evidence>
<comment type="subunit">
    <text evidence="20">Homotrimer.</text>
</comment>
<keyword evidence="23" id="KW-1185">Reference proteome</keyword>
<dbReference type="Gene3D" id="2.160.10.10">
    <property type="entry name" value="Hexapeptide repeat proteins"/>
    <property type="match status" value="1"/>
</dbReference>
<keyword evidence="16 20" id="KW-0961">Cell wall biogenesis/degradation</keyword>
<keyword evidence="11 20" id="KW-0460">Magnesium</keyword>
<dbReference type="GO" id="GO:0005737">
    <property type="term" value="C:cytoplasm"/>
    <property type="evidence" value="ECO:0007669"/>
    <property type="project" value="UniProtKB-SubCell"/>
</dbReference>
<evidence type="ECO:0000256" key="14">
    <source>
        <dbReference type="ARBA" id="ARBA00023268"/>
    </source>
</evidence>
<dbReference type="Pfam" id="PF00132">
    <property type="entry name" value="Hexapep"/>
    <property type="match status" value="2"/>
</dbReference>
<evidence type="ECO:0000313" key="23">
    <source>
        <dbReference type="Proteomes" id="UP000277864"/>
    </source>
</evidence>
<dbReference type="Proteomes" id="UP000277864">
    <property type="component" value="Unassembled WGS sequence"/>
</dbReference>
<comment type="pathway">
    <text evidence="2 20">Nucleotide-sugar biosynthesis; UDP-N-acetyl-alpha-D-glucosamine biosynthesis; N-acetyl-alpha-D-glucosamine 1-phosphate from alpha-D-glucosamine 6-phosphate (route II): step 2/2.</text>
</comment>
<dbReference type="Pfam" id="PF00483">
    <property type="entry name" value="NTP_transferase"/>
    <property type="match status" value="1"/>
</dbReference>
<feature type="binding site" evidence="20">
    <location>
        <position position="23"/>
    </location>
    <ligand>
        <name>UDP-N-acetyl-alpha-D-glucosamine</name>
        <dbReference type="ChEBI" id="CHEBI:57705"/>
    </ligand>
</feature>
<dbReference type="Gene3D" id="3.90.550.10">
    <property type="entry name" value="Spore Coat Polysaccharide Biosynthesis Protein SpsA, Chain A"/>
    <property type="match status" value="1"/>
</dbReference>
<comment type="catalytic activity">
    <reaction evidence="17 20">
        <text>alpha-D-glucosamine 1-phosphate + acetyl-CoA = N-acetyl-alpha-D-glucosamine 1-phosphate + CoA + H(+)</text>
        <dbReference type="Rhea" id="RHEA:13725"/>
        <dbReference type="ChEBI" id="CHEBI:15378"/>
        <dbReference type="ChEBI" id="CHEBI:57287"/>
        <dbReference type="ChEBI" id="CHEBI:57288"/>
        <dbReference type="ChEBI" id="CHEBI:57776"/>
        <dbReference type="ChEBI" id="CHEBI:58516"/>
        <dbReference type="EC" id="2.3.1.157"/>
    </reaction>
</comment>
<proteinExistence type="inferred from homology"/>
<evidence type="ECO:0000259" key="21">
    <source>
        <dbReference type="Pfam" id="PF00483"/>
    </source>
</evidence>
<comment type="catalytic activity">
    <reaction evidence="18 20">
        <text>N-acetyl-alpha-D-glucosamine 1-phosphate + UTP + H(+) = UDP-N-acetyl-alpha-D-glucosamine + diphosphate</text>
        <dbReference type="Rhea" id="RHEA:13509"/>
        <dbReference type="ChEBI" id="CHEBI:15378"/>
        <dbReference type="ChEBI" id="CHEBI:33019"/>
        <dbReference type="ChEBI" id="CHEBI:46398"/>
        <dbReference type="ChEBI" id="CHEBI:57705"/>
        <dbReference type="ChEBI" id="CHEBI:57776"/>
        <dbReference type="EC" id="2.7.7.23"/>
    </reaction>
</comment>
<comment type="pathway">
    <text evidence="20">Bacterial outer membrane biogenesis; LPS lipid A biosynthesis.</text>
</comment>
<feature type="binding site" evidence="20">
    <location>
        <position position="140"/>
    </location>
    <ligand>
        <name>UDP-N-acetyl-alpha-D-glucosamine</name>
        <dbReference type="ChEBI" id="CHEBI:57705"/>
    </ligand>
</feature>
<dbReference type="GO" id="GO:0008360">
    <property type="term" value="P:regulation of cell shape"/>
    <property type="evidence" value="ECO:0007669"/>
    <property type="project" value="UniProtKB-KW"/>
</dbReference>
<dbReference type="InterPro" id="IPR029044">
    <property type="entry name" value="Nucleotide-diphossugar_trans"/>
</dbReference>
<dbReference type="InterPro" id="IPR011004">
    <property type="entry name" value="Trimer_LpxA-like_sf"/>
</dbReference>
<dbReference type="CDD" id="cd03353">
    <property type="entry name" value="LbH_GlmU_C"/>
    <property type="match status" value="1"/>
</dbReference>
<dbReference type="UniPathway" id="UPA00113">
    <property type="reaction ID" value="UER00532"/>
</dbReference>
<dbReference type="GO" id="GO:0000902">
    <property type="term" value="P:cell morphogenesis"/>
    <property type="evidence" value="ECO:0007669"/>
    <property type="project" value="UniProtKB-UniRule"/>
</dbReference>
<evidence type="ECO:0000256" key="3">
    <source>
        <dbReference type="ARBA" id="ARBA00005208"/>
    </source>
</evidence>
<name>A0A3S0A559_9ENTE</name>
<evidence type="ECO:0000256" key="18">
    <source>
        <dbReference type="ARBA" id="ARBA00048493"/>
    </source>
</evidence>
<feature type="binding site" evidence="20">
    <location>
        <position position="351"/>
    </location>
    <ligand>
        <name>UDP-N-acetyl-alpha-D-glucosamine</name>
        <dbReference type="ChEBI" id="CHEBI:57705"/>
    </ligand>
</feature>
<feature type="binding site" evidence="20">
    <location>
        <position position="73"/>
    </location>
    <ligand>
        <name>UDP-N-acetyl-alpha-D-glucosamine</name>
        <dbReference type="ChEBI" id="CHEBI:57705"/>
    </ligand>
</feature>
<comment type="similarity">
    <text evidence="5 20">In the N-terminal section; belongs to the N-acetylglucosamine-1-phosphate uridyltransferase family.</text>
</comment>
<comment type="similarity">
    <text evidence="4 20">In the C-terminal section; belongs to the transferase hexapeptide repeat family.</text>
</comment>
<evidence type="ECO:0000256" key="5">
    <source>
        <dbReference type="ARBA" id="ARBA00007947"/>
    </source>
</evidence>
<evidence type="ECO:0000256" key="20">
    <source>
        <dbReference type="HAMAP-Rule" id="MF_01631"/>
    </source>
</evidence>
<keyword evidence="12 20" id="KW-0133">Cell shape</keyword>
<sequence>MKKRYAVILAAGQGSRMKSKKYKVLHEILGKSMVEHVLTHVEKLNPEVIVTVVGCGAEQVKEKLGNRTDYALQEEQLGTGHAVLTAEPFLGDKEGTTLVICGDTPLITGETIDALFKEHETSGAKATILTAHADNPYAYGRIIRNEKGHVAKIVEERDATESERLVQEINTGTFCFDNQALFKALNQVGNDNDQGEYYLPDVIGILKEAGEIISAYQMADIQESIGVNDRVALAKATQTMVQRVNEKHMRQGVTLIDPSHTYIDSEVVIGPDTIIEPGVFIKGNTVIGRDCLIGSNSVIVDSDLSDSVQVTSSTIESSVIHSGADVGPYAHLRPQTELMEDVHIGNFVEIKKSKIGKGTKVGHLTYVGDATLGEEINVGCGTIFVNYDGKNKFHSTVGDRAFIGCNANIISPVHIGKNAFIAAGSTVTKDVPENAMAIARNRQENKLDYAKKLPYSEDI</sequence>
<dbReference type="SUPFAM" id="SSF53448">
    <property type="entry name" value="Nucleotide-diphospho-sugar transferases"/>
    <property type="match status" value="1"/>
</dbReference>
<comment type="caution">
    <text evidence="22">The sequence shown here is derived from an EMBL/GenBank/DDBJ whole genome shotgun (WGS) entry which is preliminary data.</text>
</comment>
<organism evidence="22 23">
    <name type="scientific">Vagococcus humatus</name>
    <dbReference type="NCBI Taxonomy" id="1889241"/>
    <lineage>
        <taxon>Bacteria</taxon>
        <taxon>Bacillati</taxon>
        <taxon>Bacillota</taxon>
        <taxon>Bacilli</taxon>
        <taxon>Lactobacillales</taxon>
        <taxon>Enterococcaceae</taxon>
        <taxon>Vagococcus</taxon>
    </lineage>
</organism>
<feature type="region of interest" description="Linker" evidence="20">
    <location>
        <begin position="231"/>
        <end position="251"/>
    </location>
</feature>
<feature type="binding site" evidence="20">
    <location>
        <begin position="9"/>
        <end position="12"/>
    </location>
    <ligand>
        <name>UDP-N-acetyl-alpha-D-glucosamine</name>
        <dbReference type="ChEBI" id="CHEBI:57705"/>
    </ligand>
</feature>
<dbReference type="GO" id="GO:0000287">
    <property type="term" value="F:magnesium ion binding"/>
    <property type="evidence" value="ECO:0007669"/>
    <property type="project" value="UniProtKB-UniRule"/>
</dbReference>
<evidence type="ECO:0000256" key="7">
    <source>
        <dbReference type="ARBA" id="ARBA00022679"/>
    </source>
</evidence>
<evidence type="ECO:0000256" key="9">
    <source>
        <dbReference type="ARBA" id="ARBA00022723"/>
    </source>
</evidence>
<evidence type="ECO:0000313" key="22">
    <source>
        <dbReference type="EMBL" id="RST89234.1"/>
    </source>
</evidence>
<evidence type="ECO:0000256" key="19">
    <source>
        <dbReference type="ARBA" id="ARBA00049628"/>
    </source>
</evidence>
<evidence type="ECO:0000256" key="6">
    <source>
        <dbReference type="ARBA" id="ARBA00022490"/>
    </source>
</evidence>
<feature type="binding site" evidence="20">
    <location>
        <begin position="78"/>
        <end position="79"/>
    </location>
    <ligand>
        <name>UDP-N-acetyl-alpha-D-glucosamine</name>
        <dbReference type="ChEBI" id="CHEBI:57705"/>
    </ligand>
</feature>
<dbReference type="OrthoDB" id="9775031at2"/>
<dbReference type="InterPro" id="IPR001451">
    <property type="entry name" value="Hexapep"/>
</dbReference>
<dbReference type="PROSITE" id="PS00101">
    <property type="entry name" value="HEXAPEP_TRANSFERASES"/>
    <property type="match status" value="1"/>
</dbReference>
<dbReference type="PANTHER" id="PTHR43584:SF3">
    <property type="entry name" value="BIFUNCTIONAL PROTEIN GLMU"/>
    <property type="match status" value="1"/>
</dbReference>
<comment type="function">
    <text evidence="19 20">Catalyzes the last two sequential reactions in the de novo biosynthetic pathway for UDP-N-acetylglucosamine (UDP-GlcNAc). The C-terminal domain catalyzes the transfer of acetyl group from acetyl coenzyme A to glucosamine-1-phosphate (GlcN-1-P) to produce N-acetylglucosamine-1-phosphate (GlcNAc-1-P), which is converted into UDP-GlcNAc by the transfer of uridine 5-monophosphate (from uridine 5-triphosphate), a reaction catalyzed by the N-terminal domain.</text>
</comment>
<keyword evidence="10 20" id="KW-0677">Repeat</keyword>
<dbReference type="EC" id="2.3.1.157" evidence="20"/>
<feature type="binding site" evidence="20">
    <location>
        <position position="423"/>
    </location>
    <ligand>
        <name>acetyl-CoA</name>
        <dbReference type="ChEBI" id="CHEBI:57288"/>
    </ligand>
</feature>
<dbReference type="EMBL" id="PXZH01000002">
    <property type="protein sequence ID" value="RST89234.1"/>
    <property type="molecule type" value="Genomic_DNA"/>
</dbReference>
<evidence type="ECO:0000256" key="12">
    <source>
        <dbReference type="ARBA" id="ARBA00022960"/>
    </source>
</evidence>
<protein>
    <recommendedName>
        <fullName evidence="20">Bifunctional protein GlmU</fullName>
    </recommendedName>
    <domain>
        <recommendedName>
            <fullName evidence="20">UDP-N-acetylglucosamine pyrophosphorylase</fullName>
            <ecNumber evidence="20">2.7.7.23</ecNumber>
        </recommendedName>
        <alternativeName>
            <fullName evidence="20">N-acetylglucosamine-1-phosphate uridyltransferase</fullName>
        </alternativeName>
    </domain>
    <domain>
        <recommendedName>
            <fullName evidence="20">Glucosamine-1-phosphate N-acetyltransferase</fullName>
            <ecNumber evidence="20">2.3.1.157</ecNumber>
        </recommendedName>
    </domain>
</protein>
<dbReference type="InterPro" id="IPR050065">
    <property type="entry name" value="GlmU-like"/>
</dbReference>
<keyword evidence="7 20" id="KW-0808">Transferase</keyword>
<feature type="binding site" evidence="20">
    <location>
        <position position="440"/>
    </location>
    <ligand>
        <name>acetyl-CoA</name>
        <dbReference type="ChEBI" id="CHEBI:57288"/>
    </ligand>
</feature>
<feature type="binding site" evidence="20">
    <location>
        <position position="377"/>
    </location>
    <ligand>
        <name>UDP-N-acetyl-alpha-D-glucosamine</name>
        <dbReference type="ChEBI" id="CHEBI:57705"/>
    </ligand>
</feature>
<keyword evidence="8 20" id="KW-0548">Nucleotidyltransferase</keyword>
<feature type="binding site" evidence="20">
    <location>
        <position position="103"/>
    </location>
    <ligand>
        <name>Mg(2+)</name>
        <dbReference type="ChEBI" id="CHEBI:18420"/>
    </ligand>
</feature>
<evidence type="ECO:0000256" key="8">
    <source>
        <dbReference type="ARBA" id="ARBA00022695"/>
    </source>
</evidence>
<dbReference type="GO" id="GO:0003977">
    <property type="term" value="F:UDP-N-acetylglucosamine diphosphorylase activity"/>
    <property type="evidence" value="ECO:0007669"/>
    <property type="project" value="UniProtKB-UniRule"/>
</dbReference>